<organism evidence="7 8">
    <name type="scientific">Ancylostoma caninum</name>
    <name type="common">Dog hookworm</name>
    <dbReference type="NCBI Taxonomy" id="29170"/>
    <lineage>
        <taxon>Eukaryota</taxon>
        <taxon>Metazoa</taxon>
        <taxon>Ecdysozoa</taxon>
        <taxon>Nematoda</taxon>
        <taxon>Chromadorea</taxon>
        <taxon>Rhabditida</taxon>
        <taxon>Rhabditina</taxon>
        <taxon>Rhabditomorpha</taxon>
        <taxon>Strongyloidea</taxon>
        <taxon>Ancylostomatidae</taxon>
        <taxon>Ancylostomatinae</taxon>
        <taxon>Ancylostoma</taxon>
    </lineage>
</organism>
<keyword evidence="1" id="KW-0479">Metal-binding</keyword>
<dbReference type="InterPro" id="IPR006612">
    <property type="entry name" value="THAP_Znf"/>
</dbReference>
<keyword evidence="3" id="KW-0862">Zinc</keyword>
<evidence type="ECO:0000256" key="5">
    <source>
        <dbReference type="PROSITE-ProRule" id="PRU00309"/>
    </source>
</evidence>
<feature type="non-terminal residue" evidence="7">
    <location>
        <position position="130"/>
    </location>
</feature>
<accession>A0A368F8S7</accession>
<evidence type="ECO:0000256" key="4">
    <source>
        <dbReference type="ARBA" id="ARBA00023125"/>
    </source>
</evidence>
<dbReference type="Proteomes" id="UP000252519">
    <property type="component" value="Unassembled WGS sequence"/>
</dbReference>
<proteinExistence type="predicted"/>
<sequence length="130" mass="15030">MPLGPRTLADATSKPPLGLTHISMQSSAQAGVSEVYRRPRLRLCAVCGMKKHQHYMQTFTENANRREEWMKLLYDNDAVLIEYQKQKMESYGRKFICYDHFAADQFESSSQRALILKRNAVPSRYVSLAR</sequence>
<gene>
    <name evidence="7" type="ORF">ANCCAN_25699</name>
</gene>
<dbReference type="PROSITE" id="PS50950">
    <property type="entry name" value="ZF_THAP"/>
    <property type="match status" value="1"/>
</dbReference>
<dbReference type="GO" id="GO:0008270">
    <property type="term" value="F:zinc ion binding"/>
    <property type="evidence" value="ECO:0007669"/>
    <property type="project" value="UniProtKB-KW"/>
</dbReference>
<dbReference type="EMBL" id="JOJR01002501">
    <property type="protein sequence ID" value="RCN28556.1"/>
    <property type="molecule type" value="Genomic_DNA"/>
</dbReference>
<evidence type="ECO:0000256" key="1">
    <source>
        <dbReference type="ARBA" id="ARBA00022723"/>
    </source>
</evidence>
<evidence type="ECO:0000256" key="3">
    <source>
        <dbReference type="ARBA" id="ARBA00022833"/>
    </source>
</evidence>
<dbReference type="OrthoDB" id="5856152at2759"/>
<evidence type="ECO:0000259" key="6">
    <source>
        <dbReference type="PROSITE" id="PS50950"/>
    </source>
</evidence>
<reference evidence="7 8" key="1">
    <citation type="submission" date="2014-10" db="EMBL/GenBank/DDBJ databases">
        <title>Draft genome of the hookworm Ancylostoma caninum.</title>
        <authorList>
            <person name="Mitreva M."/>
        </authorList>
    </citation>
    <scope>NUCLEOTIDE SEQUENCE [LARGE SCALE GENOMIC DNA]</scope>
    <source>
        <strain evidence="7 8">Baltimore</strain>
    </source>
</reference>
<evidence type="ECO:0000256" key="2">
    <source>
        <dbReference type="ARBA" id="ARBA00022771"/>
    </source>
</evidence>
<feature type="domain" description="THAP-type" evidence="6">
    <location>
        <begin position="38"/>
        <end position="125"/>
    </location>
</feature>
<keyword evidence="2 5" id="KW-0863">Zinc-finger</keyword>
<comment type="caution">
    <text evidence="7">The sequence shown here is derived from an EMBL/GenBank/DDBJ whole genome shotgun (WGS) entry which is preliminary data.</text>
</comment>
<dbReference type="GO" id="GO:0003677">
    <property type="term" value="F:DNA binding"/>
    <property type="evidence" value="ECO:0007669"/>
    <property type="project" value="UniProtKB-UniRule"/>
</dbReference>
<evidence type="ECO:0000313" key="7">
    <source>
        <dbReference type="EMBL" id="RCN28556.1"/>
    </source>
</evidence>
<keyword evidence="4 5" id="KW-0238">DNA-binding</keyword>
<evidence type="ECO:0000313" key="8">
    <source>
        <dbReference type="Proteomes" id="UP000252519"/>
    </source>
</evidence>
<dbReference type="SUPFAM" id="SSF57716">
    <property type="entry name" value="Glucocorticoid receptor-like (DNA-binding domain)"/>
    <property type="match status" value="1"/>
</dbReference>
<name>A0A368F8S7_ANCCA</name>
<protein>
    <recommendedName>
        <fullName evidence="6">THAP-type domain-containing protein</fullName>
    </recommendedName>
</protein>
<dbReference type="Pfam" id="PF05485">
    <property type="entry name" value="THAP"/>
    <property type="match status" value="1"/>
</dbReference>
<dbReference type="AlphaFoldDB" id="A0A368F8S7"/>
<keyword evidence="8" id="KW-1185">Reference proteome</keyword>